<dbReference type="KEGG" id="bpg:Bathy03g00150"/>
<evidence type="ECO:0000256" key="3">
    <source>
        <dbReference type="SAM" id="Phobius"/>
    </source>
</evidence>
<dbReference type="RefSeq" id="XP_007514306.1">
    <property type="nucleotide sequence ID" value="XM_007514244.1"/>
</dbReference>
<dbReference type="PANTHER" id="PTHR45632:SF3">
    <property type="entry name" value="KELCH-LIKE PROTEIN 32"/>
    <property type="match status" value="1"/>
</dbReference>
<keyword evidence="1" id="KW-0880">Kelch repeat</keyword>
<evidence type="ECO:0000256" key="2">
    <source>
        <dbReference type="ARBA" id="ARBA00022737"/>
    </source>
</evidence>
<proteinExistence type="predicted"/>
<dbReference type="STRING" id="41875.K8F2I0"/>
<evidence type="ECO:0000313" key="5">
    <source>
        <dbReference type="EMBL" id="CCO15743.1"/>
    </source>
</evidence>
<evidence type="ECO:0000259" key="4">
    <source>
        <dbReference type="Pfam" id="PF24981"/>
    </source>
</evidence>
<keyword evidence="3" id="KW-1133">Transmembrane helix</keyword>
<dbReference type="SUPFAM" id="SSF50965">
    <property type="entry name" value="Galactose oxidase, central domain"/>
    <property type="match status" value="1"/>
</dbReference>
<evidence type="ECO:0000313" key="6">
    <source>
        <dbReference type="Proteomes" id="UP000198341"/>
    </source>
</evidence>
<protein>
    <recommendedName>
        <fullName evidence="4">Attractin/MKLN-like beta-propeller domain-containing protein</fullName>
    </recommendedName>
</protein>
<dbReference type="InterPro" id="IPR011043">
    <property type="entry name" value="Gal_Oxase/kelch_b-propeller"/>
</dbReference>
<feature type="transmembrane region" description="Helical" evidence="3">
    <location>
        <begin position="32"/>
        <end position="52"/>
    </location>
</feature>
<evidence type="ECO:0000256" key="1">
    <source>
        <dbReference type="ARBA" id="ARBA00022441"/>
    </source>
</evidence>
<reference evidence="5 6" key="1">
    <citation type="submission" date="2011-10" db="EMBL/GenBank/DDBJ databases">
        <authorList>
            <person name="Genoscope - CEA"/>
        </authorList>
    </citation>
    <scope>NUCLEOTIDE SEQUENCE [LARGE SCALE GENOMIC DNA]</scope>
    <source>
        <strain evidence="5 6">RCC 1105</strain>
    </source>
</reference>
<sequence length="444" mass="48193">MDSTDSVVMMNMPNTSGGGYRSSKSSSLFTTIYNAVHLIVLLIAFSLSIYAAKTVRDLENDTNGVTGVRLSIGKPSPLASNENSFSFFRGSGVWHHKRRLEGGARSDFQAVSIEGDKTDFVYIFGGKDASGTYLNTVLRYDSINDSYDSMKNMPEARARYAAAVMKNDLNQNEVWILGGISAVTPGVDGGYDEDTDKVCPMVYNVDTDTWRTETGTRCLPSVVKDACAATGSNNAIYLMGGYGVDYSVLNSVYKLAGPLSSEWVKTSDLPDPRGDVSCAALKNSIYLAGGWHDTLTGVAVPYVSQSKLYSLDVLTDVWTSTHAEMKNSRGDFQLVANPIANSLLAIGGETNTTHNIGGETNTTHNRATQLATHHVEEYFVAHDAWEDRQLIPTARFRFGAAFKNGVFHAFGGHVHGGNHADALSSHEAYYPLDHPDVWVTVTSS</sequence>
<name>K8F2I0_9CHLO</name>
<dbReference type="Pfam" id="PF24981">
    <property type="entry name" value="Beta-prop_ATRN-LZTR1"/>
    <property type="match status" value="1"/>
</dbReference>
<keyword evidence="6" id="KW-1185">Reference proteome</keyword>
<dbReference type="SMART" id="SM00612">
    <property type="entry name" value="Kelch"/>
    <property type="match status" value="4"/>
</dbReference>
<dbReference type="eggNOG" id="KOG4441">
    <property type="taxonomic scope" value="Eukaryota"/>
</dbReference>
<dbReference type="EMBL" id="FO082276">
    <property type="protein sequence ID" value="CCO15743.1"/>
    <property type="molecule type" value="Genomic_DNA"/>
</dbReference>
<keyword evidence="2" id="KW-0677">Repeat</keyword>
<dbReference type="PANTHER" id="PTHR45632">
    <property type="entry name" value="LD33804P"/>
    <property type="match status" value="1"/>
</dbReference>
<gene>
    <name evidence="5" type="ORF">Bathy03g00150</name>
</gene>
<dbReference type="InterPro" id="IPR015915">
    <property type="entry name" value="Kelch-typ_b-propeller"/>
</dbReference>
<dbReference type="Gene3D" id="2.120.10.80">
    <property type="entry name" value="Kelch-type beta propeller"/>
    <property type="match status" value="2"/>
</dbReference>
<dbReference type="InterPro" id="IPR056737">
    <property type="entry name" value="Beta-prop_ATRN-MKLN-like"/>
</dbReference>
<keyword evidence="3" id="KW-0472">Membrane</keyword>
<dbReference type="Proteomes" id="UP000198341">
    <property type="component" value="Chromosome 3"/>
</dbReference>
<dbReference type="AlphaFoldDB" id="K8F2I0"/>
<dbReference type="OrthoDB" id="498042at2759"/>
<dbReference type="GeneID" id="19016553"/>
<accession>K8F2I0</accession>
<organism evidence="5 6">
    <name type="scientific">Bathycoccus prasinos</name>
    <dbReference type="NCBI Taxonomy" id="41875"/>
    <lineage>
        <taxon>Eukaryota</taxon>
        <taxon>Viridiplantae</taxon>
        <taxon>Chlorophyta</taxon>
        <taxon>Mamiellophyceae</taxon>
        <taxon>Mamiellales</taxon>
        <taxon>Bathycoccaceae</taxon>
        <taxon>Bathycoccus</taxon>
    </lineage>
</organism>
<feature type="domain" description="Attractin/MKLN-like beta-propeller" evidence="4">
    <location>
        <begin position="121"/>
        <end position="413"/>
    </location>
</feature>
<keyword evidence="3" id="KW-0812">Transmembrane</keyword>
<dbReference type="InterPro" id="IPR006652">
    <property type="entry name" value="Kelch_1"/>
</dbReference>